<reference evidence="1 2" key="1">
    <citation type="journal article" date="2024" name="G3 (Bethesda)">
        <title>Genome assembly of Hibiscus sabdariffa L. provides insights into metabolisms of medicinal natural products.</title>
        <authorList>
            <person name="Kim T."/>
        </authorList>
    </citation>
    <scope>NUCLEOTIDE SEQUENCE [LARGE SCALE GENOMIC DNA]</scope>
    <source>
        <strain evidence="1">TK-2024</strain>
        <tissue evidence="1">Old leaves</tissue>
    </source>
</reference>
<comment type="caution">
    <text evidence="1">The sequence shown here is derived from an EMBL/GenBank/DDBJ whole genome shotgun (WGS) entry which is preliminary data.</text>
</comment>
<organism evidence="1 2">
    <name type="scientific">Hibiscus sabdariffa</name>
    <name type="common">roselle</name>
    <dbReference type="NCBI Taxonomy" id="183260"/>
    <lineage>
        <taxon>Eukaryota</taxon>
        <taxon>Viridiplantae</taxon>
        <taxon>Streptophyta</taxon>
        <taxon>Embryophyta</taxon>
        <taxon>Tracheophyta</taxon>
        <taxon>Spermatophyta</taxon>
        <taxon>Magnoliopsida</taxon>
        <taxon>eudicotyledons</taxon>
        <taxon>Gunneridae</taxon>
        <taxon>Pentapetalae</taxon>
        <taxon>rosids</taxon>
        <taxon>malvids</taxon>
        <taxon>Malvales</taxon>
        <taxon>Malvaceae</taxon>
        <taxon>Malvoideae</taxon>
        <taxon>Hibiscus</taxon>
    </lineage>
</organism>
<dbReference type="Proteomes" id="UP001472677">
    <property type="component" value="Unassembled WGS sequence"/>
</dbReference>
<proteinExistence type="predicted"/>
<evidence type="ECO:0000313" key="1">
    <source>
        <dbReference type="EMBL" id="KAK8511500.1"/>
    </source>
</evidence>
<dbReference type="EMBL" id="JBBPBM010000078">
    <property type="protein sequence ID" value="KAK8511500.1"/>
    <property type="molecule type" value="Genomic_DNA"/>
</dbReference>
<accession>A0ABR2BWK5</accession>
<name>A0ABR2BWK5_9ROSI</name>
<gene>
    <name evidence="1" type="ORF">V6N12_038103</name>
</gene>
<keyword evidence="2" id="KW-1185">Reference proteome</keyword>
<sequence length="70" mass="7268">MKWLQGFDHNICADVLYPSSSTVVAPCITSTTPPTPPLGRVPHILVLANVACDTSATAPESGASQAMSSR</sequence>
<evidence type="ECO:0000313" key="2">
    <source>
        <dbReference type="Proteomes" id="UP001472677"/>
    </source>
</evidence>
<protein>
    <submittedName>
        <fullName evidence="1">Uncharacterized protein</fullName>
    </submittedName>
</protein>